<feature type="compositionally biased region" description="Basic and acidic residues" evidence="4">
    <location>
        <begin position="1"/>
        <end position="13"/>
    </location>
</feature>
<evidence type="ECO:0000313" key="6">
    <source>
        <dbReference type="EMBL" id="RXH89218.1"/>
    </source>
</evidence>
<dbReference type="InterPro" id="IPR004140">
    <property type="entry name" value="Exo70"/>
</dbReference>
<proteinExistence type="inferred from homology"/>
<feature type="compositionally biased region" description="Acidic residues" evidence="4">
    <location>
        <begin position="125"/>
        <end position="152"/>
    </location>
</feature>
<feature type="domain" description="Exocyst complex subunit Exo70 C-terminal" evidence="5">
    <location>
        <begin position="421"/>
        <end position="792"/>
    </location>
</feature>
<dbReference type="Gene3D" id="1.20.1280.170">
    <property type="entry name" value="Exocyst complex component Exo70"/>
    <property type="match status" value="1"/>
</dbReference>
<gene>
    <name evidence="6" type="ORF">DVH24_031575</name>
</gene>
<feature type="region of interest" description="Disordered" evidence="4">
    <location>
        <begin position="586"/>
        <end position="611"/>
    </location>
</feature>
<evidence type="ECO:0000256" key="3">
    <source>
        <dbReference type="RuleBase" id="RU365026"/>
    </source>
</evidence>
<dbReference type="InterPro" id="IPR016159">
    <property type="entry name" value="Cullin_repeat-like_dom_sf"/>
</dbReference>
<dbReference type="Proteomes" id="UP000290289">
    <property type="component" value="Chromosome 9"/>
</dbReference>
<feature type="region of interest" description="Disordered" evidence="4">
    <location>
        <begin position="288"/>
        <end position="346"/>
    </location>
</feature>
<keyword evidence="3" id="KW-0268">Exocytosis</keyword>
<evidence type="ECO:0000259" key="5">
    <source>
        <dbReference type="Pfam" id="PF03081"/>
    </source>
</evidence>
<protein>
    <recommendedName>
        <fullName evidence="3">Exocyst subunit Exo70 family protein</fullName>
    </recommendedName>
</protein>
<feature type="region of interest" description="Disordered" evidence="4">
    <location>
        <begin position="1"/>
        <end position="156"/>
    </location>
</feature>
<dbReference type="InterPro" id="IPR046364">
    <property type="entry name" value="Exo70_C"/>
</dbReference>
<dbReference type="AlphaFoldDB" id="A0A498J0X9"/>
<reference evidence="6 7" key="1">
    <citation type="submission" date="2018-10" db="EMBL/GenBank/DDBJ databases">
        <title>A high-quality apple genome assembly.</title>
        <authorList>
            <person name="Hu J."/>
        </authorList>
    </citation>
    <scope>NUCLEOTIDE SEQUENCE [LARGE SCALE GENOMIC DNA]</scope>
    <source>
        <strain evidence="7">cv. HFTH1</strain>
        <tissue evidence="6">Young leaf</tissue>
    </source>
</reference>
<keyword evidence="3" id="KW-0653">Protein transport</keyword>
<comment type="function">
    <text evidence="3">Component of the exocyst complex.</text>
</comment>
<dbReference type="Pfam" id="PF03081">
    <property type="entry name" value="Exo70_C"/>
    <property type="match status" value="1"/>
</dbReference>
<dbReference type="GO" id="GO:0006887">
    <property type="term" value="P:exocytosis"/>
    <property type="evidence" value="ECO:0007669"/>
    <property type="project" value="UniProtKB-KW"/>
</dbReference>
<feature type="compositionally biased region" description="Basic and acidic residues" evidence="4">
    <location>
        <begin position="44"/>
        <end position="59"/>
    </location>
</feature>
<dbReference type="GO" id="GO:0015031">
    <property type="term" value="P:protein transport"/>
    <property type="evidence" value="ECO:0007669"/>
    <property type="project" value="UniProtKB-KW"/>
</dbReference>
<accession>A0A498J0X9</accession>
<evidence type="ECO:0000256" key="4">
    <source>
        <dbReference type="SAM" id="MobiDB-lite"/>
    </source>
</evidence>
<keyword evidence="2 3" id="KW-0813">Transport</keyword>
<feature type="compositionally biased region" description="Basic and acidic residues" evidence="4">
    <location>
        <begin position="292"/>
        <end position="308"/>
    </location>
</feature>
<dbReference type="PANTHER" id="PTHR12542">
    <property type="entry name" value="EXOCYST COMPLEX PROTEIN EXO70"/>
    <property type="match status" value="1"/>
</dbReference>
<evidence type="ECO:0000256" key="2">
    <source>
        <dbReference type="ARBA" id="ARBA00022448"/>
    </source>
</evidence>
<dbReference type="GO" id="GO:0005546">
    <property type="term" value="F:phosphatidylinositol-4,5-bisphosphate binding"/>
    <property type="evidence" value="ECO:0007669"/>
    <property type="project" value="InterPro"/>
</dbReference>
<comment type="caution">
    <text evidence="6">The sequence shown here is derived from an EMBL/GenBank/DDBJ whole genome shotgun (WGS) entry which is preliminary data.</text>
</comment>
<feature type="compositionally biased region" description="Basic and acidic residues" evidence="4">
    <location>
        <begin position="66"/>
        <end position="79"/>
    </location>
</feature>
<dbReference type="PANTHER" id="PTHR12542:SF93">
    <property type="entry name" value="EXOCYST COMPLEX COMPONENT EXO70C2"/>
    <property type="match status" value="1"/>
</dbReference>
<organism evidence="6 7">
    <name type="scientific">Malus domestica</name>
    <name type="common">Apple</name>
    <name type="synonym">Pyrus malus</name>
    <dbReference type="NCBI Taxonomy" id="3750"/>
    <lineage>
        <taxon>Eukaryota</taxon>
        <taxon>Viridiplantae</taxon>
        <taxon>Streptophyta</taxon>
        <taxon>Embryophyta</taxon>
        <taxon>Tracheophyta</taxon>
        <taxon>Spermatophyta</taxon>
        <taxon>Magnoliopsida</taxon>
        <taxon>eudicotyledons</taxon>
        <taxon>Gunneridae</taxon>
        <taxon>Pentapetalae</taxon>
        <taxon>rosids</taxon>
        <taxon>fabids</taxon>
        <taxon>Rosales</taxon>
        <taxon>Rosaceae</taxon>
        <taxon>Amygdaloideae</taxon>
        <taxon>Maleae</taxon>
        <taxon>Malus</taxon>
    </lineage>
</organism>
<keyword evidence="7" id="KW-1185">Reference proteome</keyword>
<dbReference type="SUPFAM" id="SSF74788">
    <property type="entry name" value="Cullin repeat-like"/>
    <property type="match status" value="1"/>
</dbReference>
<dbReference type="GO" id="GO:0000145">
    <property type="term" value="C:exocyst"/>
    <property type="evidence" value="ECO:0007669"/>
    <property type="project" value="InterPro"/>
</dbReference>
<dbReference type="STRING" id="3750.A0A498J0X9"/>
<dbReference type="Pfam" id="PF20669">
    <property type="entry name" value="Exo70_N"/>
    <property type="match status" value="1"/>
</dbReference>
<feature type="compositionally biased region" description="Polar residues" evidence="4">
    <location>
        <begin position="83"/>
        <end position="93"/>
    </location>
</feature>
<comment type="similarity">
    <text evidence="1 3">Belongs to the EXO70 family.</text>
</comment>
<evidence type="ECO:0000313" key="7">
    <source>
        <dbReference type="Proteomes" id="UP000290289"/>
    </source>
</evidence>
<feature type="compositionally biased region" description="Basic and acidic residues" evidence="4">
    <location>
        <begin position="586"/>
        <end position="598"/>
    </location>
</feature>
<feature type="compositionally biased region" description="Low complexity" evidence="4">
    <location>
        <begin position="309"/>
        <end position="331"/>
    </location>
</feature>
<evidence type="ECO:0000256" key="1">
    <source>
        <dbReference type="ARBA" id="ARBA00006756"/>
    </source>
</evidence>
<name>A0A498J0X9_MALDO</name>
<sequence>MEKNLPEKDDQPKPDVPPPDSSSAAAMPKPNDDNKSATTTNPDGDDRKSADIKPVDDQKSSNPTAEVHDEHNSTAKLDDPNVSDVNPSETKVYQGNEGDDPDYELKSFSSMRVNSKRVKDFNAENVEDQSDPLPVLDEDPVLEPEPEPEEDPTLDKVSEDLDRCISCLPESQKNENDVVDGVSFPDELPKLVGKFLNLVEDEVVSKRDSGDAKVKWCQEPENDALFLDSLDRIRRLSKYLSFLGLKFEESHGALINRLGSIQHRALLYLEEEFRILLEESRTCTITDSVCGSDHKDNKDHKDSKDHSTKGGNNNNDSNKQQDQQDQESSGGALPDQAESGGGGDELQADQFLGYAQEVVNNLNKIAKEMISGGYETECCEVYMISRRYLFGETLHELGLEKHSLDDIQKMHWESLERDIISWVKALKECATVYFSGERRLVEAVFADYPSISSSLFSNLAGGVMIQLLNFAEGIAISKRSAEKLFKTLDMYEALREVVPKMDTLFPVNCVNELKHETSTARTRLGEAAICTFCDLENSIKAETGRNPVPGGAVHPLTRYTINYLRYACEYKDTLELVFREHSKIERADSTSGPHRGEYEAGEGSGNTSENQSPFHLQLMRVMDLLDSNLETKAKLYKDVALSSIFMMNNGRYILQKIKGSAEINLLMGDTWYRRRSSDLRQYHKNYQRETWNRLLQCLNPEGLSVNGKVAKPVLKERFKSFNALFDEIHKTQSTWVVSDEQLQSELRVSISAVMIPAYRAFLGRFSQVFDAGRQTEKYIKFQPEDIETYIDELFDGNPNSSVFRKKP</sequence>
<dbReference type="EMBL" id="RDQH01000335">
    <property type="protein sequence ID" value="RXH89218.1"/>
    <property type="molecule type" value="Genomic_DNA"/>
</dbReference>